<dbReference type="PROSITE" id="PS50885">
    <property type="entry name" value="HAMP"/>
    <property type="match status" value="1"/>
</dbReference>
<dbReference type="GO" id="GO:0005524">
    <property type="term" value="F:ATP binding"/>
    <property type="evidence" value="ECO:0007669"/>
    <property type="project" value="UniProtKB-KW"/>
</dbReference>
<keyword evidence="10" id="KW-0067">ATP-binding</keyword>
<dbReference type="Pfam" id="PF00672">
    <property type="entry name" value="HAMP"/>
    <property type="match status" value="1"/>
</dbReference>
<evidence type="ECO:0000256" key="15">
    <source>
        <dbReference type="ARBA" id="ARBA00023211"/>
    </source>
</evidence>
<evidence type="ECO:0000256" key="5">
    <source>
        <dbReference type="ARBA" id="ARBA00022553"/>
    </source>
</evidence>
<dbReference type="PRINTS" id="PR00344">
    <property type="entry name" value="BCTRLSENSOR"/>
</dbReference>
<reference evidence="21" key="1">
    <citation type="submission" date="2020-05" db="EMBL/GenBank/DDBJ databases">
        <authorList>
            <person name="Chiriac C."/>
            <person name="Salcher M."/>
            <person name="Ghai R."/>
            <person name="Kavagutti S V."/>
        </authorList>
    </citation>
    <scope>NUCLEOTIDE SEQUENCE</scope>
</reference>
<name>A0A6J7JHC5_9ZZZZ</name>
<keyword evidence="12" id="KW-0904">Protein phosphatase</keyword>
<organism evidence="21">
    <name type="scientific">freshwater metagenome</name>
    <dbReference type="NCBI Taxonomy" id="449393"/>
    <lineage>
        <taxon>unclassified sequences</taxon>
        <taxon>metagenomes</taxon>
        <taxon>ecological metagenomes</taxon>
    </lineage>
</organism>
<comment type="cofactor">
    <cofactor evidence="3">
        <name>Mg(2+)</name>
        <dbReference type="ChEBI" id="CHEBI:18420"/>
    </cofactor>
</comment>
<evidence type="ECO:0000259" key="20">
    <source>
        <dbReference type="PROSITE" id="PS50885"/>
    </source>
</evidence>
<gene>
    <name evidence="21" type="ORF">UFOPK3543_03308</name>
</gene>
<dbReference type="CDD" id="cd06225">
    <property type="entry name" value="HAMP"/>
    <property type="match status" value="1"/>
</dbReference>
<feature type="domain" description="HAMP" evidence="20">
    <location>
        <begin position="164"/>
        <end position="216"/>
    </location>
</feature>
<proteinExistence type="predicted"/>
<evidence type="ECO:0000256" key="14">
    <source>
        <dbReference type="ARBA" id="ARBA00023016"/>
    </source>
</evidence>
<evidence type="ECO:0000256" key="1">
    <source>
        <dbReference type="ARBA" id="ARBA00000085"/>
    </source>
</evidence>
<dbReference type="PANTHER" id="PTHR44936:SF9">
    <property type="entry name" value="SENSOR PROTEIN CREC"/>
    <property type="match status" value="1"/>
</dbReference>
<dbReference type="SMART" id="SM00387">
    <property type="entry name" value="HATPase_c"/>
    <property type="match status" value="1"/>
</dbReference>
<protein>
    <recommendedName>
        <fullName evidence="16">Signal transduction histidine-protein kinase/phosphatase MprB</fullName>
        <ecNumber evidence="4">2.7.13.3</ecNumber>
    </recommendedName>
    <alternativeName>
        <fullName evidence="17">Mycobacterial persistence regulator B</fullName>
    </alternativeName>
</protein>
<dbReference type="InterPro" id="IPR005467">
    <property type="entry name" value="His_kinase_dom"/>
</dbReference>
<evidence type="ECO:0000256" key="6">
    <source>
        <dbReference type="ARBA" id="ARBA00022679"/>
    </source>
</evidence>
<dbReference type="Gene3D" id="1.10.287.130">
    <property type="match status" value="1"/>
</dbReference>
<dbReference type="InterPro" id="IPR004358">
    <property type="entry name" value="Sig_transdc_His_kin-like_C"/>
</dbReference>
<dbReference type="EC" id="2.7.13.3" evidence="4"/>
<keyword evidence="14" id="KW-0346">Stress response</keyword>
<keyword evidence="18" id="KW-0812">Transmembrane</keyword>
<dbReference type="GO" id="GO:0016020">
    <property type="term" value="C:membrane"/>
    <property type="evidence" value="ECO:0007669"/>
    <property type="project" value="InterPro"/>
</dbReference>
<dbReference type="InterPro" id="IPR003594">
    <property type="entry name" value="HATPase_dom"/>
</dbReference>
<dbReference type="InterPro" id="IPR003660">
    <property type="entry name" value="HAMP_dom"/>
</dbReference>
<dbReference type="EMBL" id="CAFBMH010000245">
    <property type="protein sequence ID" value="CAB4941974.1"/>
    <property type="molecule type" value="Genomic_DNA"/>
</dbReference>
<dbReference type="AlphaFoldDB" id="A0A6J7JHC5"/>
<evidence type="ECO:0000256" key="18">
    <source>
        <dbReference type="SAM" id="Phobius"/>
    </source>
</evidence>
<dbReference type="Pfam" id="PF02518">
    <property type="entry name" value="HATPase_c"/>
    <property type="match status" value="1"/>
</dbReference>
<feature type="domain" description="Histidine kinase" evidence="19">
    <location>
        <begin position="224"/>
        <end position="419"/>
    </location>
</feature>
<evidence type="ECO:0000256" key="4">
    <source>
        <dbReference type="ARBA" id="ARBA00012438"/>
    </source>
</evidence>
<keyword evidence="8" id="KW-0418">Kinase</keyword>
<evidence type="ECO:0000313" key="21">
    <source>
        <dbReference type="EMBL" id="CAB4941974.1"/>
    </source>
</evidence>
<evidence type="ECO:0000259" key="19">
    <source>
        <dbReference type="PROSITE" id="PS50109"/>
    </source>
</evidence>
<evidence type="ECO:0000256" key="8">
    <source>
        <dbReference type="ARBA" id="ARBA00022777"/>
    </source>
</evidence>
<dbReference type="SMART" id="SM00304">
    <property type="entry name" value="HAMP"/>
    <property type="match status" value="1"/>
</dbReference>
<evidence type="ECO:0000256" key="2">
    <source>
        <dbReference type="ARBA" id="ARBA00001936"/>
    </source>
</evidence>
<evidence type="ECO:0000256" key="9">
    <source>
        <dbReference type="ARBA" id="ARBA00022801"/>
    </source>
</evidence>
<keyword evidence="15" id="KW-0464">Manganese</keyword>
<evidence type="ECO:0000256" key="16">
    <source>
        <dbReference type="ARBA" id="ARBA00040454"/>
    </source>
</evidence>
<feature type="transmembrane region" description="Helical" evidence="18">
    <location>
        <begin position="140"/>
        <end position="159"/>
    </location>
</feature>
<dbReference type="PANTHER" id="PTHR44936">
    <property type="entry name" value="SENSOR PROTEIN CREC"/>
    <property type="match status" value="1"/>
</dbReference>
<feature type="transmembrane region" description="Helical" evidence="18">
    <location>
        <begin position="6"/>
        <end position="27"/>
    </location>
</feature>
<keyword evidence="18" id="KW-1133">Transmembrane helix</keyword>
<keyword evidence="18" id="KW-0472">Membrane</keyword>
<comment type="cofactor">
    <cofactor evidence="2">
        <name>Mn(2+)</name>
        <dbReference type="ChEBI" id="CHEBI:29035"/>
    </cofactor>
</comment>
<dbReference type="SUPFAM" id="SSF47384">
    <property type="entry name" value="Homodimeric domain of signal transducing histidine kinase"/>
    <property type="match status" value="1"/>
</dbReference>
<dbReference type="SUPFAM" id="SSF158472">
    <property type="entry name" value="HAMP domain-like"/>
    <property type="match status" value="1"/>
</dbReference>
<dbReference type="InterPro" id="IPR036097">
    <property type="entry name" value="HisK_dim/P_sf"/>
</dbReference>
<dbReference type="GO" id="GO:0004721">
    <property type="term" value="F:phosphoprotein phosphatase activity"/>
    <property type="evidence" value="ECO:0007669"/>
    <property type="project" value="UniProtKB-KW"/>
</dbReference>
<dbReference type="SUPFAM" id="SSF55874">
    <property type="entry name" value="ATPase domain of HSP90 chaperone/DNA topoisomerase II/histidine kinase"/>
    <property type="match status" value="1"/>
</dbReference>
<accession>A0A6J7JHC5</accession>
<keyword evidence="13" id="KW-0902">Two-component regulatory system</keyword>
<keyword evidence="5" id="KW-0597">Phosphoprotein</keyword>
<evidence type="ECO:0000256" key="10">
    <source>
        <dbReference type="ARBA" id="ARBA00022840"/>
    </source>
</evidence>
<dbReference type="PROSITE" id="PS50109">
    <property type="entry name" value="HIS_KIN"/>
    <property type="match status" value="1"/>
</dbReference>
<keyword evidence="9" id="KW-0378">Hydrolase</keyword>
<evidence type="ECO:0000256" key="17">
    <source>
        <dbReference type="ARBA" id="ARBA00041776"/>
    </source>
</evidence>
<dbReference type="GO" id="GO:0000155">
    <property type="term" value="F:phosphorelay sensor kinase activity"/>
    <property type="evidence" value="ECO:0007669"/>
    <property type="project" value="InterPro"/>
</dbReference>
<evidence type="ECO:0000256" key="13">
    <source>
        <dbReference type="ARBA" id="ARBA00023012"/>
    </source>
</evidence>
<dbReference type="InterPro" id="IPR036890">
    <property type="entry name" value="HATPase_C_sf"/>
</dbReference>
<evidence type="ECO:0000256" key="12">
    <source>
        <dbReference type="ARBA" id="ARBA00022912"/>
    </source>
</evidence>
<evidence type="ECO:0000256" key="3">
    <source>
        <dbReference type="ARBA" id="ARBA00001946"/>
    </source>
</evidence>
<keyword evidence="11" id="KW-0460">Magnesium</keyword>
<dbReference type="Gene3D" id="3.30.565.10">
    <property type="entry name" value="Histidine kinase-like ATPase, C-terminal domain"/>
    <property type="match status" value="1"/>
</dbReference>
<sequence>MLVFAAVTSMVAIAFVVPLCVLVRDVARERALESADRDASALFPVLALTDDPGALAIAVSRTPAGSEGRLRVYVGDSQVAGDPVAPDEHVRTALREGRAWTGTMPGGAAVVAPVVRADASIVVVQVFVHGAALHEGVHAAWLTLGAVAVALVIGSVLLADRLARSITEPVSALASASHRLGLGDLAVRVDPSGPPEVADVGAAFNTLAERVDQLLHAEREDVADLAHRLRTPLTALCLQIEQVDDHQVRALLADSAAELGRSLDGVITQARRRTRDALPRTADLVVVVAGRAAFWQVLADEQGRPTTVVLAPGPLFVGVADDELAAALDVLLENVFAHTPDGSGYAVDVHRAAAWASVTITDHGPGLAVAMVERGASSGSTGLGLDIARRTAEGSGGELRLHRGPVGGLAVELTFPLVGQSAV</sequence>
<keyword evidence="6" id="KW-0808">Transferase</keyword>
<dbReference type="InterPro" id="IPR050980">
    <property type="entry name" value="2C_sensor_his_kinase"/>
</dbReference>
<keyword evidence="7" id="KW-0547">Nucleotide-binding</keyword>
<evidence type="ECO:0000256" key="7">
    <source>
        <dbReference type="ARBA" id="ARBA00022741"/>
    </source>
</evidence>
<evidence type="ECO:0000256" key="11">
    <source>
        <dbReference type="ARBA" id="ARBA00022842"/>
    </source>
</evidence>
<comment type="catalytic activity">
    <reaction evidence="1">
        <text>ATP + protein L-histidine = ADP + protein N-phospho-L-histidine.</text>
        <dbReference type="EC" id="2.7.13.3"/>
    </reaction>
</comment>